<gene>
    <name evidence="1" type="ORF">L6452_41490</name>
</gene>
<sequence length="105" mass="11599">MSPDLFVVRITLLQIQLSKLLSPGSQRMISGGSGPPPCDATDGACFKSFYAPFGLCSAILSLRLLLFHKLWSLRKHRLSGRGQVCPNSKEEEALFLIRPVGTRIR</sequence>
<comment type="caution">
    <text evidence="1">The sequence shown here is derived from an EMBL/GenBank/DDBJ whole genome shotgun (WGS) entry which is preliminary data.</text>
</comment>
<evidence type="ECO:0000313" key="2">
    <source>
        <dbReference type="Proteomes" id="UP001055879"/>
    </source>
</evidence>
<evidence type="ECO:0000313" key="1">
    <source>
        <dbReference type="EMBL" id="KAI3669966.1"/>
    </source>
</evidence>
<reference evidence="2" key="1">
    <citation type="journal article" date="2022" name="Mol. Ecol. Resour.">
        <title>The genomes of chicory, endive, great burdock and yacon provide insights into Asteraceae palaeo-polyploidization history and plant inulin production.</title>
        <authorList>
            <person name="Fan W."/>
            <person name="Wang S."/>
            <person name="Wang H."/>
            <person name="Wang A."/>
            <person name="Jiang F."/>
            <person name="Liu H."/>
            <person name="Zhao H."/>
            <person name="Xu D."/>
            <person name="Zhang Y."/>
        </authorList>
    </citation>
    <scope>NUCLEOTIDE SEQUENCE [LARGE SCALE GENOMIC DNA]</scope>
    <source>
        <strain evidence="2">cv. Niubang</strain>
    </source>
</reference>
<proteinExistence type="predicted"/>
<accession>A0ACB8XPY4</accession>
<name>A0ACB8XPY4_ARCLA</name>
<dbReference type="EMBL" id="CM042062">
    <property type="protein sequence ID" value="KAI3669966.1"/>
    <property type="molecule type" value="Genomic_DNA"/>
</dbReference>
<reference evidence="1 2" key="2">
    <citation type="journal article" date="2022" name="Mol. Ecol. Resour.">
        <title>The genomes of chicory, endive, great burdock and yacon provide insights into Asteraceae paleo-polyploidization history and plant inulin production.</title>
        <authorList>
            <person name="Fan W."/>
            <person name="Wang S."/>
            <person name="Wang H."/>
            <person name="Wang A."/>
            <person name="Jiang F."/>
            <person name="Liu H."/>
            <person name="Zhao H."/>
            <person name="Xu D."/>
            <person name="Zhang Y."/>
        </authorList>
    </citation>
    <scope>NUCLEOTIDE SEQUENCE [LARGE SCALE GENOMIC DNA]</scope>
    <source>
        <strain evidence="2">cv. Niubang</strain>
    </source>
</reference>
<dbReference type="Proteomes" id="UP001055879">
    <property type="component" value="Linkage Group LG16"/>
</dbReference>
<protein>
    <submittedName>
        <fullName evidence="1">Uncharacterized protein</fullName>
    </submittedName>
</protein>
<keyword evidence="2" id="KW-1185">Reference proteome</keyword>
<organism evidence="1 2">
    <name type="scientific">Arctium lappa</name>
    <name type="common">Greater burdock</name>
    <name type="synonym">Lappa major</name>
    <dbReference type="NCBI Taxonomy" id="4217"/>
    <lineage>
        <taxon>Eukaryota</taxon>
        <taxon>Viridiplantae</taxon>
        <taxon>Streptophyta</taxon>
        <taxon>Embryophyta</taxon>
        <taxon>Tracheophyta</taxon>
        <taxon>Spermatophyta</taxon>
        <taxon>Magnoliopsida</taxon>
        <taxon>eudicotyledons</taxon>
        <taxon>Gunneridae</taxon>
        <taxon>Pentapetalae</taxon>
        <taxon>asterids</taxon>
        <taxon>campanulids</taxon>
        <taxon>Asterales</taxon>
        <taxon>Asteraceae</taxon>
        <taxon>Carduoideae</taxon>
        <taxon>Cardueae</taxon>
        <taxon>Arctiinae</taxon>
        <taxon>Arctium</taxon>
    </lineage>
</organism>